<feature type="binding site" evidence="15">
    <location>
        <position position="103"/>
    </location>
    <ligand>
        <name>Mg(2+)</name>
        <dbReference type="ChEBI" id="CHEBI:18420"/>
        <note>catalytic</note>
    </ligand>
</feature>
<dbReference type="InterPro" id="IPR000023">
    <property type="entry name" value="Phosphofructokinase_dom"/>
</dbReference>
<comment type="activity regulation">
    <text evidence="15">Allosterically activated by ADP and other diphosphonucleosides, and allosterically inhibited by phosphoenolpyruvate.</text>
</comment>
<dbReference type="NCBIfam" id="NF002872">
    <property type="entry name" value="PRK03202.1"/>
    <property type="match status" value="1"/>
</dbReference>
<feature type="binding site" description="in other chain" evidence="15">
    <location>
        <begin position="169"/>
        <end position="171"/>
    </location>
    <ligand>
        <name>substrate</name>
        <note>ligand shared between dimeric partners</note>
    </ligand>
</feature>
<dbReference type="PANTHER" id="PTHR13697:SF4">
    <property type="entry name" value="ATP-DEPENDENT 6-PHOSPHOFRUCTOKINASE"/>
    <property type="match status" value="1"/>
</dbReference>
<dbReference type="InterPro" id="IPR012828">
    <property type="entry name" value="PFKA_ATP_prok"/>
</dbReference>
<evidence type="ECO:0000256" key="1">
    <source>
        <dbReference type="ARBA" id="ARBA00001946"/>
    </source>
</evidence>
<dbReference type="PIRSF" id="PIRSF000532">
    <property type="entry name" value="ATP_PFK_prok"/>
    <property type="match status" value="1"/>
</dbReference>
<feature type="binding site" description="in other chain" evidence="15">
    <location>
        <position position="154"/>
    </location>
    <ligand>
        <name>ADP</name>
        <dbReference type="ChEBI" id="CHEBI:456216"/>
        <note>allosteric activator; ligand shared between dimeric partners</note>
    </ligand>
</feature>
<accession>A0ABU0AUV1</accession>
<keyword evidence="18" id="KW-1185">Reference proteome</keyword>
<comment type="subunit">
    <text evidence="15">Homotetramer.</text>
</comment>
<comment type="similarity">
    <text evidence="15">Belongs to the phosphofructokinase type A (PFKA) family. ATP-dependent PFK group I subfamily. Prokaryotic clade 'B1' sub-subfamily.</text>
</comment>
<evidence type="ECO:0000256" key="2">
    <source>
        <dbReference type="ARBA" id="ARBA00002659"/>
    </source>
</evidence>
<comment type="cofactor">
    <cofactor evidence="1 15">
        <name>Mg(2+)</name>
        <dbReference type="ChEBI" id="CHEBI:18420"/>
    </cofactor>
</comment>
<organism evidence="17 18">
    <name type="scientific">Peptoniphilus koenoeneniae</name>
    <dbReference type="NCBI Taxonomy" id="507751"/>
    <lineage>
        <taxon>Bacteria</taxon>
        <taxon>Bacillati</taxon>
        <taxon>Bacillota</taxon>
        <taxon>Tissierellia</taxon>
        <taxon>Tissierellales</taxon>
        <taxon>Peptoniphilaceae</taxon>
        <taxon>Peptoniphilus</taxon>
    </lineage>
</organism>
<evidence type="ECO:0000259" key="16">
    <source>
        <dbReference type="Pfam" id="PF00365"/>
    </source>
</evidence>
<feature type="binding site" description="in other chain" evidence="15">
    <location>
        <position position="222"/>
    </location>
    <ligand>
        <name>substrate</name>
        <note>ligand shared between dimeric partners</note>
    </ligand>
</feature>
<evidence type="ECO:0000256" key="12">
    <source>
        <dbReference type="ARBA" id="ARBA00022842"/>
    </source>
</evidence>
<dbReference type="PANTHER" id="PTHR13697">
    <property type="entry name" value="PHOSPHOFRUCTOKINASE"/>
    <property type="match status" value="1"/>
</dbReference>
<dbReference type="InterPro" id="IPR035966">
    <property type="entry name" value="PKF_sf"/>
</dbReference>
<evidence type="ECO:0000313" key="17">
    <source>
        <dbReference type="EMBL" id="MDQ0275049.1"/>
    </source>
</evidence>
<feature type="binding site" evidence="15">
    <location>
        <position position="162"/>
    </location>
    <ligand>
        <name>substrate</name>
        <note>ligand shared between dimeric partners</note>
    </ligand>
</feature>
<feature type="binding site" description="in other chain" evidence="15">
    <location>
        <begin position="185"/>
        <end position="187"/>
    </location>
    <ligand>
        <name>ADP</name>
        <dbReference type="ChEBI" id="CHEBI:456216"/>
        <note>allosteric activator; ligand shared between dimeric partners</note>
    </ligand>
</feature>
<feature type="active site" description="Proton acceptor" evidence="15">
    <location>
        <position position="127"/>
    </location>
</feature>
<feature type="binding site" evidence="15">
    <location>
        <begin position="102"/>
        <end position="105"/>
    </location>
    <ligand>
        <name>ATP</name>
        <dbReference type="ChEBI" id="CHEBI:30616"/>
    </ligand>
</feature>
<evidence type="ECO:0000256" key="4">
    <source>
        <dbReference type="ARBA" id="ARBA00004679"/>
    </source>
</evidence>
<dbReference type="Proteomes" id="UP001236559">
    <property type="component" value="Unassembled WGS sequence"/>
</dbReference>
<evidence type="ECO:0000313" key="18">
    <source>
        <dbReference type="Proteomes" id="UP001236559"/>
    </source>
</evidence>
<evidence type="ECO:0000256" key="3">
    <source>
        <dbReference type="ARBA" id="ARBA00004496"/>
    </source>
</evidence>
<protein>
    <recommendedName>
        <fullName evidence="15">ATP-dependent 6-phosphofructokinase</fullName>
        <shortName evidence="15">ATP-PFK</shortName>
        <shortName evidence="15">Phosphofructokinase</shortName>
        <ecNumber evidence="15">2.7.1.11</ecNumber>
    </recommendedName>
    <alternativeName>
        <fullName evidence="15">Phosphohexokinase</fullName>
    </alternativeName>
</protein>
<keyword evidence="5 15" id="KW-0963">Cytoplasm</keyword>
<evidence type="ECO:0000256" key="7">
    <source>
        <dbReference type="ARBA" id="ARBA00022679"/>
    </source>
</evidence>
<gene>
    <name evidence="15" type="primary">pfkA</name>
    <name evidence="17" type="ORF">J2S72_001073</name>
</gene>
<keyword evidence="7 15" id="KW-0808">Transferase</keyword>
<keyword evidence="6 15" id="KW-0021">Allosteric enzyme</keyword>
<feature type="binding site" evidence="15">
    <location>
        <position position="11"/>
    </location>
    <ligand>
        <name>ATP</name>
        <dbReference type="ChEBI" id="CHEBI:30616"/>
    </ligand>
</feature>
<dbReference type="RefSeq" id="WP_307495126.1">
    <property type="nucleotide sequence ID" value="NZ_JAUSTN010000005.1"/>
</dbReference>
<dbReference type="InterPro" id="IPR012003">
    <property type="entry name" value="ATP_PFK_prok-type"/>
</dbReference>
<comment type="catalytic activity">
    <reaction evidence="14 15">
        <text>beta-D-fructose 6-phosphate + ATP = beta-D-fructose 1,6-bisphosphate + ADP + H(+)</text>
        <dbReference type="Rhea" id="RHEA:16109"/>
        <dbReference type="ChEBI" id="CHEBI:15378"/>
        <dbReference type="ChEBI" id="CHEBI:30616"/>
        <dbReference type="ChEBI" id="CHEBI:32966"/>
        <dbReference type="ChEBI" id="CHEBI:57634"/>
        <dbReference type="ChEBI" id="CHEBI:456216"/>
        <dbReference type="EC" id="2.7.1.11"/>
    </reaction>
</comment>
<name>A0ABU0AUV1_9FIRM</name>
<evidence type="ECO:0000256" key="14">
    <source>
        <dbReference type="ARBA" id="ARBA00048070"/>
    </source>
</evidence>
<dbReference type="GO" id="GO:0003872">
    <property type="term" value="F:6-phosphofructokinase activity"/>
    <property type="evidence" value="ECO:0007669"/>
    <property type="project" value="UniProtKB-EC"/>
</dbReference>
<evidence type="ECO:0000256" key="5">
    <source>
        <dbReference type="ARBA" id="ARBA00022490"/>
    </source>
</evidence>
<sequence>MKKIGILCSGGDAPGMNSALRAVVRSAIFEGIEVFGIKNGYEGLIDGSLVPMVESSVADIIQKGGTILGTSRSERFTKKEGVSQALNVLKVYGIEGLIVLGGDGSMRGAYSLYKEGFPVGLIPCSIDNDMDYTDYTVGFWTAVDTVTDAISKIRDTTDAHNRANVVEVMGRNCGDIALYAGISGGAESILVPENKADIDDIARKMLMGKNRGKRHHIILVAEGLGHAHEIAEELQKITEIETRVTILGYIQRGGSPSSVDRVLASAMGNVLVKKMIENDENKALAVGIRNGKIFTEDFERAFNRKKVFSKNLYDIMKIVSI</sequence>
<feature type="binding site" description="in other chain" evidence="15">
    <location>
        <begin position="249"/>
        <end position="252"/>
    </location>
    <ligand>
        <name>substrate</name>
        <note>ligand shared between dimeric partners</note>
    </ligand>
</feature>
<reference evidence="17 18" key="1">
    <citation type="submission" date="2023-07" db="EMBL/GenBank/DDBJ databases">
        <title>Genomic Encyclopedia of Type Strains, Phase IV (KMG-IV): sequencing the most valuable type-strain genomes for metagenomic binning, comparative biology and taxonomic classification.</title>
        <authorList>
            <person name="Goeker M."/>
        </authorList>
    </citation>
    <scope>NUCLEOTIDE SEQUENCE [LARGE SCALE GENOMIC DNA]</scope>
    <source>
        <strain evidence="17 18">DSM 22616</strain>
    </source>
</reference>
<feature type="binding site" description="in other chain" evidence="15">
    <location>
        <begin position="213"/>
        <end position="215"/>
    </location>
    <ligand>
        <name>ADP</name>
        <dbReference type="ChEBI" id="CHEBI:456216"/>
        <note>allosteric activator; ligand shared between dimeric partners</note>
    </ligand>
</feature>
<evidence type="ECO:0000256" key="13">
    <source>
        <dbReference type="ARBA" id="ARBA00023152"/>
    </source>
</evidence>
<feature type="binding site" evidence="15">
    <location>
        <position position="243"/>
    </location>
    <ligand>
        <name>substrate</name>
        <note>ligand shared between dimeric partners</note>
    </ligand>
</feature>
<keyword evidence="11 15" id="KW-0067">ATP-binding</keyword>
<dbReference type="SUPFAM" id="SSF53784">
    <property type="entry name" value="Phosphofructokinase"/>
    <property type="match status" value="1"/>
</dbReference>
<comment type="pathway">
    <text evidence="4 15">Carbohydrate degradation; glycolysis; D-glyceraldehyde 3-phosphate and glycerone phosphate from D-glucose: step 3/4.</text>
</comment>
<dbReference type="EMBL" id="JAUSTN010000005">
    <property type="protein sequence ID" value="MDQ0275049.1"/>
    <property type="molecule type" value="Genomic_DNA"/>
</dbReference>
<feature type="binding site" evidence="15">
    <location>
        <begin position="72"/>
        <end position="73"/>
    </location>
    <ligand>
        <name>ATP</name>
        <dbReference type="ChEBI" id="CHEBI:30616"/>
    </ligand>
</feature>
<keyword evidence="9 15" id="KW-0547">Nucleotide-binding</keyword>
<evidence type="ECO:0000256" key="6">
    <source>
        <dbReference type="ARBA" id="ARBA00022533"/>
    </source>
</evidence>
<feature type="binding site" evidence="15">
    <location>
        <begin position="21"/>
        <end position="25"/>
    </location>
    <ligand>
        <name>ADP</name>
        <dbReference type="ChEBI" id="CHEBI:456216"/>
        <note>allosteric activator; ligand shared between dimeric partners</note>
    </ligand>
</feature>
<keyword evidence="12 15" id="KW-0460">Magnesium</keyword>
<comment type="subcellular location">
    <subcellularLocation>
        <location evidence="3 15">Cytoplasm</location>
    </subcellularLocation>
</comment>
<dbReference type="Gene3D" id="3.40.50.460">
    <property type="entry name" value="Phosphofructokinase domain"/>
    <property type="match status" value="1"/>
</dbReference>
<evidence type="ECO:0000256" key="10">
    <source>
        <dbReference type="ARBA" id="ARBA00022777"/>
    </source>
</evidence>
<keyword evidence="10 15" id="KW-0418">Kinase</keyword>
<dbReference type="HAMAP" id="MF_00339">
    <property type="entry name" value="Phosphofructokinase_I_B1"/>
    <property type="match status" value="1"/>
</dbReference>
<evidence type="ECO:0000256" key="9">
    <source>
        <dbReference type="ARBA" id="ARBA00022741"/>
    </source>
</evidence>
<keyword evidence="8 15" id="KW-0479">Metal-binding</keyword>
<feature type="binding site" description="in other chain" evidence="15">
    <location>
        <begin position="125"/>
        <end position="127"/>
    </location>
    <ligand>
        <name>substrate</name>
        <note>ligand shared between dimeric partners</note>
    </ligand>
</feature>
<feature type="domain" description="Phosphofructokinase" evidence="16">
    <location>
        <begin position="3"/>
        <end position="273"/>
    </location>
</feature>
<comment type="function">
    <text evidence="2 15">Catalyzes the phosphorylation of D-fructose 6-phosphate to fructose 1,6-bisphosphate by ATP, the first committing step of glycolysis.</text>
</comment>
<dbReference type="PRINTS" id="PR00476">
    <property type="entry name" value="PHFRCTKINASE"/>
</dbReference>
<dbReference type="EC" id="2.7.1.11" evidence="15"/>
<keyword evidence="13 15" id="KW-0324">Glycolysis</keyword>
<proteinExistence type="inferred from homology"/>
<dbReference type="InterPro" id="IPR022953">
    <property type="entry name" value="ATP_PFK"/>
</dbReference>
<evidence type="ECO:0000256" key="8">
    <source>
        <dbReference type="ARBA" id="ARBA00022723"/>
    </source>
</evidence>
<comment type="caution">
    <text evidence="15">Lacks conserved residue(s) required for the propagation of feature annotation.</text>
</comment>
<feature type="binding site" description="in other chain" evidence="15">
    <location>
        <position position="211"/>
    </location>
    <ligand>
        <name>ADP</name>
        <dbReference type="ChEBI" id="CHEBI:456216"/>
        <note>allosteric activator; ligand shared between dimeric partners</note>
    </ligand>
</feature>
<evidence type="ECO:0000256" key="11">
    <source>
        <dbReference type="ARBA" id="ARBA00022840"/>
    </source>
</evidence>
<comment type="caution">
    <text evidence="17">The sequence shown here is derived from an EMBL/GenBank/DDBJ whole genome shotgun (WGS) entry which is preliminary data.</text>
</comment>
<dbReference type="Pfam" id="PF00365">
    <property type="entry name" value="PFK"/>
    <property type="match status" value="1"/>
</dbReference>
<evidence type="ECO:0000256" key="15">
    <source>
        <dbReference type="HAMAP-Rule" id="MF_00339"/>
    </source>
</evidence>
<dbReference type="Gene3D" id="3.40.50.450">
    <property type="match status" value="1"/>
</dbReference>